<reference evidence="2 3" key="1">
    <citation type="submission" date="2020-04" db="EMBL/GenBank/DDBJ databases">
        <authorList>
            <person name="De Canck E."/>
        </authorList>
    </citation>
    <scope>NUCLEOTIDE SEQUENCE [LARGE SCALE GENOMIC DNA]</scope>
    <source>
        <strain evidence="2 3">LMG 22037</strain>
    </source>
</reference>
<accession>A0A6J5AKA7</accession>
<evidence type="ECO:0000313" key="3">
    <source>
        <dbReference type="Proteomes" id="UP000494249"/>
    </source>
</evidence>
<proteinExistence type="predicted"/>
<feature type="chain" id="PRO_5027120158" description="Glycoside hydrolase family 71" evidence="1">
    <location>
        <begin position="26"/>
        <end position="450"/>
    </location>
</feature>
<keyword evidence="1" id="KW-0732">Signal</keyword>
<organism evidence="2 3">
    <name type="scientific">Paraburkholderia phenoliruptrix</name>
    <dbReference type="NCBI Taxonomy" id="252970"/>
    <lineage>
        <taxon>Bacteria</taxon>
        <taxon>Pseudomonadati</taxon>
        <taxon>Pseudomonadota</taxon>
        <taxon>Betaproteobacteria</taxon>
        <taxon>Burkholderiales</taxon>
        <taxon>Burkholderiaceae</taxon>
        <taxon>Paraburkholderia</taxon>
    </lineage>
</organism>
<dbReference type="EMBL" id="CADIKB010000006">
    <property type="protein sequence ID" value="CAB3671700.1"/>
    <property type="molecule type" value="Genomic_DNA"/>
</dbReference>
<feature type="signal peptide" evidence="1">
    <location>
        <begin position="1"/>
        <end position="25"/>
    </location>
</feature>
<dbReference type="Pfam" id="PF03659">
    <property type="entry name" value="Glyco_hydro_71"/>
    <property type="match status" value="1"/>
</dbReference>
<dbReference type="GO" id="GO:0051118">
    <property type="term" value="F:glucan endo-1,3-alpha-glucosidase activity"/>
    <property type="evidence" value="ECO:0007669"/>
    <property type="project" value="InterPro"/>
</dbReference>
<dbReference type="AlphaFoldDB" id="A0A6J5AKA7"/>
<dbReference type="Proteomes" id="UP000494249">
    <property type="component" value="Unassembled WGS sequence"/>
</dbReference>
<dbReference type="Gene3D" id="3.20.20.80">
    <property type="entry name" value="Glycosidases"/>
    <property type="match status" value="1"/>
</dbReference>
<dbReference type="CDD" id="cd11577">
    <property type="entry name" value="GH71"/>
    <property type="match status" value="1"/>
</dbReference>
<dbReference type="InterPro" id="IPR005197">
    <property type="entry name" value="Glyco_hydro_71"/>
</dbReference>
<evidence type="ECO:0000256" key="1">
    <source>
        <dbReference type="SAM" id="SignalP"/>
    </source>
</evidence>
<evidence type="ECO:0000313" key="2">
    <source>
        <dbReference type="EMBL" id="CAB3671700.1"/>
    </source>
</evidence>
<evidence type="ECO:0008006" key="4">
    <source>
        <dbReference type="Google" id="ProtNLM"/>
    </source>
</evidence>
<sequence>MKRRSLLKGLALSAMMPCGITPVRAQPASTRYVFAHYMVAWPRGGTDAGVEDYLAEFREAMARGIDGFALNCGGWSVSEPMYKMRVLQMYEAAERLGGAFKLYVSADGNAQNELPDIVRTTSGLKAQLKQGGKPVLSAYGLGGRDAARCESLMREANRLGAWFIPHFSPSSGEATIGEEQAAEIAARSTSADGYFFFGAGAPPDALARSTTLLSSTFRRIGKTFMTSVTPYYRGLSNGTNYRAFETDGFSGMAKEWQAAIESGANWVQIVTWNDWAESTYVAPIGSTSKAHVYNSRFGELLNHTAYLDASRYYIAWFKTGARPVIESDAFYYFYRLHPVDLRTDMARALVDPSAVPPRSLAPLTARVHVTALMTRRATLTVTCGANRAVFELVEGVNEVSMPSAPGRPHFEIVRNNAVVLQKTGEVAITQADFSGAFNYFSGSSGSAGAQ</sequence>
<gene>
    <name evidence="2" type="ORF">LMG22037_01999</name>
</gene>
<name>A0A6J5AKA7_9BURK</name>
<protein>
    <recommendedName>
        <fullName evidence="4">Glycoside hydrolase family 71</fullName>
    </recommendedName>
</protein>